<sequence>MDSDPEWVEQTAEATESSGPRLRFGRTGMTVGIQLLRAAVWDRYRCLRILVAPTWMRWSFVELLQNRRTNLYRIK</sequence>
<evidence type="ECO:0000313" key="2">
    <source>
        <dbReference type="Proteomes" id="UP000309984"/>
    </source>
</evidence>
<keyword evidence="2" id="KW-1185">Reference proteome</keyword>
<reference evidence="1 2" key="1">
    <citation type="submission" date="2018-01" db="EMBL/GenBank/DDBJ databases">
        <title>Comparative genomics of Mycobacterium mucogenicum and Mycobacterium neoaurum clade members emphasizing tRNA and non-coding RNA.</title>
        <authorList>
            <person name="Behra P.R.K."/>
            <person name="Pettersson B.M.F."/>
            <person name="Das S."/>
            <person name="Dasgupta S."/>
            <person name="Kirsebom L.A."/>
        </authorList>
    </citation>
    <scope>NUCLEOTIDE SEQUENCE [LARGE SCALE GENOMIC DNA]</scope>
    <source>
        <strain evidence="1 2">DSM 45104</strain>
    </source>
</reference>
<proteinExistence type="predicted"/>
<gene>
    <name evidence="1" type="ORF">C1S79_21150</name>
</gene>
<dbReference type="EMBL" id="POTM01000052">
    <property type="protein sequence ID" value="TLH63683.1"/>
    <property type="molecule type" value="Genomic_DNA"/>
</dbReference>
<dbReference type="Proteomes" id="UP000309984">
    <property type="component" value="Unassembled WGS sequence"/>
</dbReference>
<dbReference type="AlphaFoldDB" id="A0AA94R9A1"/>
<protein>
    <submittedName>
        <fullName evidence="1">Uncharacterized protein</fullName>
    </submittedName>
</protein>
<accession>A0AA94R9A1</accession>
<organism evidence="1 2">
    <name type="scientific">Mycolicibacterium phocaicum</name>
    <dbReference type="NCBI Taxonomy" id="319706"/>
    <lineage>
        <taxon>Bacteria</taxon>
        <taxon>Bacillati</taxon>
        <taxon>Actinomycetota</taxon>
        <taxon>Actinomycetes</taxon>
        <taxon>Mycobacteriales</taxon>
        <taxon>Mycobacteriaceae</taxon>
        <taxon>Mycolicibacterium</taxon>
    </lineage>
</organism>
<comment type="caution">
    <text evidence="1">The sequence shown here is derived from an EMBL/GenBank/DDBJ whole genome shotgun (WGS) entry which is preliminary data.</text>
</comment>
<evidence type="ECO:0000313" key="1">
    <source>
        <dbReference type="EMBL" id="TLH63683.1"/>
    </source>
</evidence>
<name>A0AA94R9A1_9MYCO</name>